<proteinExistence type="predicted"/>
<sequence length="58" mass="6321">MLVNENDAKFKFCPLLKTHDDKMKFCQGSMCMMWRTTGGESGYCGLAGHPAADAAFAS</sequence>
<accession>K6GQ24</accession>
<reference evidence="1 2" key="1">
    <citation type="submission" date="2012-07" db="EMBL/GenBank/DDBJ databases">
        <title>Draft genome sequence of Desulfovibrio magneticus str. Maddingley MBC34 obtained from a metagenomic sequence of a methanogenic enrichment isolated from coal-seam formation water in Victoria, Australia.</title>
        <authorList>
            <person name="Greenfield P."/>
            <person name="Hendry P."/>
            <person name="Li D."/>
            <person name="Rosewarne C.P."/>
            <person name="Tran-Dinh N."/>
            <person name="Elbourne L.D.H."/>
            <person name="Paulsen I.T."/>
            <person name="Midgley D.J."/>
        </authorList>
    </citation>
    <scope>NUCLEOTIDE SEQUENCE [LARGE SCALE GENOMIC DNA]</scope>
    <source>
        <strain evidence="2">Maddingley MBC34</strain>
    </source>
</reference>
<dbReference type="Proteomes" id="UP000006272">
    <property type="component" value="Unassembled WGS sequence"/>
</dbReference>
<gene>
    <name evidence="1" type="ORF">B193_2236</name>
</gene>
<name>K6GQ24_9BACT</name>
<organism evidence="1 2">
    <name type="scientific">Solidesulfovibrio magneticus str. Maddingley MBC34</name>
    <dbReference type="NCBI Taxonomy" id="1206767"/>
    <lineage>
        <taxon>Bacteria</taxon>
        <taxon>Pseudomonadati</taxon>
        <taxon>Thermodesulfobacteriota</taxon>
        <taxon>Desulfovibrionia</taxon>
        <taxon>Desulfovibrionales</taxon>
        <taxon>Desulfovibrionaceae</taxon>
        <taxon>Solidesulfovibrio</taxon>
    </lineage>
</organism>
<dbReference type="AlphaFoldDB" id="K6GQ24"/>
<protein>
    <submittedName>
        <fullName evidence="1">Uncharacterized protein</fullName>
    </submittedName>
</protein>
<dbReference type="PATRIC" id="fig|1206767.3.peg.2176"/>
<evidence type="ECO:0000313" key="1">
    <source>
        <dbReference type="EMBL" id="EKO39056.1"/>
    </source>
</evidence>
<dbReference type="EMBL" id="ALAO01000178">
    <property type="protein sequence ID" value="EKO39056.1"/>
    <property type="molecule type" value="Genomic_DNA"/>
</dbReference>
<comment type="caution">
    <text evidence="1">The sequence shown here is derived from an EMBL/GenBank/DDBJ whole genome shotgun (WGS) entry which is preliminary data.</text>
</comment>
<evidence type="ECO:0000313" key="2">
    <source>
        <dbReference type="Proteomes" id="UP000006272"/>
    </source>
</evidence>